<reference evidence="1 2" key="1">
    <citation type="submission" date="2019-02" db="EMBL/GenBank/DDBJ databases">
        <title>Sequencing the genomes of 1000 actinobacteria strains.</title>
        <authorList>
            <person name="Klenk H.-P."/>
        </authorList>
    </citation>
    <scope>NUCLEOTIDE SEQUENCE [LARGE SCALE GENOMIC DNA]</scope>
    <source>
        <strain evidence="1 2">DSM 16932</strain>
    </source>
</reference>
<keyword evidence="2" id="KW-1185">Reference proteome</keyword>
<evidence type="ECO:0000313" key="2">
    <source>
        <dbReference type="Proteomes" id="UP000293852"/>
    </source>
</evidence>
<dbReference type="InterPro" id="IPR009351">
    <property type="entry name" value="AlkZ-like"/>
</dbReference>
<gene>
    <name evidence="1" type="ORF">EV386_1437</name>
</gene>
<evidence type="ECO:0000313" key="1">
    <source>
        <dbReference type="EMBL" id="RZS61149.1"/>
    </source>
</evidence>
<dbReference type="AlphaFoldDB" id="A0A4Q7M561"/>
<dbReference type="EMBL" id="SGWX01000001">
    <property type="protein sequence ID" value="RZS61149.1"/>
    <property type="molecule type" value="Genomic_DNA"/>
</dbReference>
<dbReference type="RefSeq" id="WP_130413624.1">
    <property type="nucleotide sequence ID" value="NZ_SGWX01000001.1"/>
</dbReference>
<proteinExistence type="predicted"/>
<organism evidence="1 2">
    <name type="scientific">Xylanimonas ulmi</name>
    <dbReference type="NCBI Taxonomy" id="228973"/>
    <lineage>
        <taxon>Bacteria</taxon>
        <taxon>Bacillati</taxon>
        <taxon>Actinomycetota</taxon>
        <taxon>Actinomycetes</taxon>
        <taxon>Micrococcales</taxon>
        <taxon>Promicromonosporaceae</taxon>
        <taxon>Xylanimonas</taxon>
    </lineage>
</organism>
<sequence length="353" mass="37611">MREGLLAYRVRAQMVTAGTARGDGAFVVGRLGGVQAQLHDMSLWALSRRSGRTRAQLAAEFDAGAFVRTHVLRPTWHHVLAADLPDLLALTADRVRRTLDTAARTAGLPPATRHAAADVVAEAVRAHGPLTRAEVAAHLTAAGLDGPGGRWATQPLAHVLIEAELRGAVGSGPMRGKQHTYRALDLPPSRRADDERLAWLARRYVCGHGPARPEDLAWWASLPVTAARRAFALAALRPVTLAGVELFVDDDAAPDASPVPAAMLLSNYDELISYRRDPGDWGPYATDAVLRAQGLVLVDGALVGLWTRAETTRGVVVTVSTPVSLSARARAGLEAEAERYGRFAGLPATLTIA</sequence>
<protein>
    <submittedName>
        <fullName evidence="1">Winged helix DNA-binding protein</fullName>
    </submittedName>
</protein>
<name>A0A4Q7M561_9MICO</name>
<dbReference type="PANTHER" id="PTHR38479:SF2">
    <property type="entry name" value="WINGED HELIX DNA-BINDING DOMAIN-CONTAINING PROTEIN"/>
    <property type="match status" value="1"/>
</dbReference>
<keyword evidence="1" id="KW-0238">DNA-binding</keyword>
<dbReference type="OrthoDB" id="9148135at2"/>
<comment type="caution">
    <text evidence="1">The sequence shown here is derived from an EMBL/GenBank/DDBJ whole genome shotgun (WGS) entry which is preliminary data.</text>
</comment>
<dbReference type="GO" id="GO:0003677">
    <property type="term" value="F:DNA binding"/>
    <property type="evidence" value="ECO:0007669"/>
    <property type="project" value="UniProtKB-KW"/>
</dbReference>
<dbReference type="Pfam" id="PF06224">
    <property type="entry name" value="AlkZ-like"/>
    <property type="match status" value="1"/>
</dbReference>
<dbReference type="Proteomes" id="UP000293852">
    <property type="component" value="Unassembled WGS sequence"/>
</dbReference>
<accession>A0A4Q7M561</accession>
<dbReference type="PANTHER" id="PTHR38479">
    <property type="entry name" value="LMO0824 PROTEIN"/>
    <property type="match status" value="1"/>
</dbReference>